<evidence type="ECO:0000256" key="8">
    <source>
        <dbReference type="RuleBase" id="RU364100"/>
    </source>
</evidence>
<dbReference type="GO" id="GO:0106300">
    <property type="term" value="P:protein-DNA covalent cross-linking repair"/>
    <property type="evidence" value="ECO:0007669"/>
    <property type="project" value="InterPro"/>
</dbReference>
<dbReference type="PANTHER" id="PTHR13604">
    <property type="entry name" value="DC12-RELATED"/>
    <property type="match status" value="1"/>
</dbReference>
<dbReference type="STRING" id="202789.GCA_001457435_01809"/>
<evidence type="ECO:0000256" key="1">
    <source>
        <dbReference type="ARBA" id="ARBA00008136"/>
    </source>
</evidence>
<dbReference type="GO" id="GO:0003697">
    <property type="term" value="F:single-stranded DNA binding"/>
    <property type="evidence" value="ECO:0007669"/>
    <property type="project" value="InterPro"/>
</dbReference>
<evidence type="ECO:0000313" key="9">
    <source>
        <dbReference type="EMBL" id="EKU95542.1"/>
    </source>
</evidence>
<dbReference type="EC" id="3.4.-.-" evidence="8"/>
<proteinExistence type="inferred from homology"/>
<organism evidence="9 10">
    <name type="scientific">Actinobaculum massiliense ACS-171-V-Col2</name>
    <dbReference type="NCBI Taxonomy" id="883066"/>
    <lineage>
        <taxon>Bacteria</taxon>
        <taxon>Bacillati</taxon>
        <taxon>Actinomycetota</taxon>
        <taxon>Actinomycetes</taxon>
        <taxon>Actinomycetales</taxon>
        <taxon>Actinomycetaceae</taxon>
        <taxon>Actinobaculum</taxon>
    </lineage>
</organism>
<dbReference type="GO" id="GO:0016829">
    <property type="term" value="F:lyase activity"/>
    <property type="evidence" value="ECO:0007669"/>
    <property type="project" value="UniProtKB-KW"/>
</dbReference>
<sequence length="77" mass="8443">MTRAAEGAMRAIHHREPVVLDPEEYGAWLDPSQQDAQRALALISRPAPRLEAVSVTTRVGNVANNSPANVRPLQMDQ</sequence>
<dbReference type="SUPFAM" id="SSF143081">
    <property type="entry name" value="BB1717-like"/>
    <property type="match status" value="1"/>
</dbReference>
<keyword evidence="4 8" id="KW-0378">Hydrolase</keyword>
<dbReference type="GO" id="GO:0006508">
    <property type="term" value="P:proteolysis"/>
    <property type="evidence" value="ECO:0007669"/>
    <property type="project" value="UniProtKB-KW"/>
</dbReference>
<keyword evidence="3" id="KW-0227">DNA damage</keyword>
<keyword evidence="5" id="KW-0190">Covalent protein-DNA linkage</keyword>
<comment type="caution">
    <text evidence="9">The sequence shown here is derived from an EMBL/GenBank/DDBJ whole genome shotgun (WGS) entry which is preliminary data.</text>
</comment>
<reference evidence="9 10" key="1">
    <citation type="submission" date="2012-09" db="EMBL/GenBank/DDBJ databases">
        <title>The Genome Sequence of Actinobaculum massiliae ACS-171-V-COL2.</title>
        <authorList>
            <consortium name="The Broad Institute Genome Sequencing Platform"/>
            <person name="Earl A."/>
            <person name="Ward D."/>
            <person name="Feldgarden M."/>
            <person name="Gevers D."/>
            <person name="Saerens B."/>
            <person name="Vaneechoutte M."/>
            <person name="Walker B."/>
            <person name="Young S.K."/>
            <person name="Zeng Q."/>
            <person name="Gargeya S."/>
            <person name="Fitzgerald M."/>
            <person name="Haas B."/>
            <person name="Abouelleil A."/>
            <person name="Alvarado L."/>
            <person name="Arachchi H.M."/>
            <person name="Berlin A."/>
            <person name="Chapman S.B."/>
            <person name="Goldberg J."/>
            <person name="Griggs A."/>
            <person name="Gujja S."/>
            <person name="Hansen M."/>
            <person name="Howarth C."/>
            <person name="Imamovic A."/>
            <person name="Larimer J."/>
            <person name="McCowen C."/>
            <person name="Montmayeur A."/>
            <person name="Murphy C."/>
            <person name="Neiman D."/>
            <person name="Pearson M."/>
            <person name="Priest M."/>
            <person name="Roberts A."/>
            <person name="Saif S."/>
            <person name="Shea T."/>
            <person name="Sisk P."/>
            <person name="Sykes S."/>
            <person name="Wortman J."/>
            <person name="Nusbaum C."/>
            <person name="Birren B."/>
        </authorList>
    </citation>
    <scope>NUCLEOTIDE SEQUENCE [LARGE SCALE GENOMIC DNA]</scope>
    <source>
        <strain evidence="10">ACS-171-V-Col2</strain>
    </source>
</reference>
<dbReference type="AlphaFoldDB" id="K9EX46"/>
<protein>
    <recommendedName>
        <fullName evidence="8">Abasic site processing protein</fullName>
        <ecNumber evidence="8">3.4.-.-</ecNumber>
    </recommendedName>
</protein>
<evidence type="ECO:0000313" key="10">
    <source>
        <dbReference type="Proteomes" id="UP000009888"/>
    </source>
</evidence>
<dbReference type="PANTHER" id="PTHR13604:SF0">
    <property type="entry name" value="ABASIC SITE PROCESSING PROTEIN HMCES"/>
    <property type="match status" value="1"/>
</dbReference>
<dbReference type="eggNOG" id="COG2135">
    <property type="taxonomic scope" value="Bacteria"/>
</dbReference>
<dbReference type="EMBL" id="AGWL01000002">
    <property type="protein sequence ID" value="EKU95542.1"/>
    <property type="molecule type" value="Genomic_DNA"/>
</dbReference>
<dbReference type="Gene3D" id="3.90.1680.10">
    <property type="entry name" value="SOS response associated peptidase-like"/>
    <property type="match status" value="1"/>
</dbReference>
<dbReference type="Pfam" id="PF02586">
    <property type="entry name" value="SRAP"/>
    <property type="match status" value="1"/>
</dbReference>
<evidence type="ECO:0000256" key="5">
    <source>
        <dbReference type="ARBA" id="ARBA00023124"/>
    </source>
</evidence>
<dbReference type="Proteomes" id="UP000009888">
    <property type="component" value="Unassembled WGS sequence"/>
</dbReference>
<keyword evidence="2 8" id="KW-0645">Protease</keyword>
<evidence type="ECO:0000256" key="6">
    <source>
        <dbReference type="ARBA" id="ARBA00023125"/>
    </source>
</evidence>
<keyword evidence="10" id="KW-1185">Reference proteome</keyword>
<comment type="similarity">
    <text evidence="1 8">Belongs to the SOS response-associated peptidase family.</text>
</comment>
<dbReference type="InterPro" id="IPR036590">
    <property type="entry name" value="SRAP-like"/>
</dbReference>
<evidence type="ECO:0000256" key="3">
    <source>
        <dbReference type="ARBA" id="ARBA00022763"/>
    </source>
</evidence>
<keyword evidence="6" id="KW-0238">DNA-binding</keyword>
<evidence type="ECO:0000256" key="7">
    <source>
        <dbReference type="ARBA" id="ARBA00023239"/>
    </source>
</evidence>
<dbReference type="PATRIC" id="fig|883066.3.peg.342"/>
<evidence type="ECO:0000256" key="2">
    <source>
        <dbReference type="ARBA" id="ARBA00022670"/>
    </source>
</evidence>
<dbReference type="GO" id="GO:0008233">
    <property type="term" value="F:peptidase activity"/>
    <property type="evidence" value="ECO:0007669"/>
    <property type="project" value="UniProtKB-KW"/>
</dbReference>
<evidence type="ECO:0000256" key="4">
    <source>
        <dbReference type="ARBA" id="ARBA00022801"/>
    </source>
</evidence>
<name>K9EX46_9ACTO</name>
<keyword evidence="7" id="KW-0456">Lyase</keyword>
<dbReference type="InterPro" id="IPR003738">
    <property type="entry name" value="SRAP"/>
</dbReference>
<dbReference type="HOGENOM" id="CLU_2630166_0_0_11"/>
<gene>
    <name evidence="9" type="ORF">HMPREF9233_00329</name>
</gene>
<accession>K9EX46</accession>